<comment type="caution">
    <text evidence="1">The sequence shown here is derived from an EMBL/GenBank/DDBJ whole genome shotgun (WGS) entry which is preliminary data.</text>
</comment>
<dbReference type="PANTHER" id="PTHR10797">
    <property type="entry name" value="CCR4-NOT TRANSCRIPTION COMPLEX SUBUNIT"/>
    <property type="match status" value="1"/>
</dbReference>
<name>A0A0W4ZIX3_PNEJ7</name>
<evidence type="ECO:0000313" key="2">
    <source>
        <dbReference type="Proteomes" id="UP000053447"/>
    </source>
</evidence>
<dbReference type="RefSeq" id="XP_018228877.1">
    <property type="nucleotide sequence ID" value="XM_018374997.1"/>
</dbReference>
<protein>
    <submittedName>
        <fullName evidence="1">Uncharacterized protein</fullName>
    </submittedName>
</protein>
<dbReference type="InterPro" id="IPR039637">
    <property type="entry name" value="CNOT7/CNOT8/Pop2"/>
</dbReference>
<accession>A0A0W4ZIX3</accession>
<dbReference type="GO" id="GO:0030015">
    <property type="term" value="C:CCR4-NOT core complex"/>
    <property type="evidence" value="ECO:0007669"/>
    <property type="project" value="EnsemblFungi"/>
</dbReference>
<dbReference type="GeneID" id="28941252"/>
<sequence>MGPHVISHNLISPSMLPVREVWAMNLDSEMAYLRELVECYNCLAMVCVFLEKWLFFIFESIEFPGVVARPIGSFETGSDYYYQTLRCNVDLLKIVQLGITFADASGNFPPDACTWQFNFKFSLNDDMYSQDFIELLQKNGVDLKRHEEYGIDTSYFGELLISSGFVLLDGVKWTSFHSSYDFGYLLKIMICDCLPVEEDEFYELIRIFFPRLYDIKYIIKFTNNLEGGLHDVADDLQVSRTGLGHQAGPKSFLVSRVFSELRKNFFKDTLDDTKYVGYLYGLENSNQEKAPDDVETSSSPTTNNFISGSHINNKVF</sequence>
<dbReference type="VEuPathDB" id="FungiDB:T551_02734"/>
<dbReference type="STRING" id="1408657.A0A0W4ZIX3"/>
<dbReference type="InterPro" id="IPR012337">
    <property type="entry name" value="RNaseH-like_sf"/>
</dbReference>
<dbReference type="EMBL" id="LFWA01000012">
    <property type="protein sequence ID" value="KTW28315.1"/>
    <property type="molecule type" value="Genomic_DNA"/>
</dbReference>
<proteinExistence type="predicted"/>
<dbReference type="eggNOG" id="KOG0304">
    <property type="taxonomic scope" value="Eukaryota"/>
</dbReference>
<dbReference type="GO" id="GO:0004535">
    <property type="term" value="F:poly(A)-specific ribonuclease activity"/>
    <property type="evidence" value="ECO:0007669"/>
    <property type="project" value="EnsemblFungi"/>
</dbReference>
<gene>
    <name evidence="1" type="ORF">T551_02734</name>
</gene>
<dbReference type="Gene3D" id="3.30.420.10">
    <property type="entry name" value="Ribonuclease H-like superfamily/Ribonuclease H"/>
    <property type="match status" value="1"/>
</dbReference>
<dbReference type="InterPro" id="IPR036397">
    <property type="entry name" value="RNaseH_sf"/>
</dbReference>
<dbReference type="GO" id="GO:0000289">
    <property type="term" value="P:nuclear-transcribed mRNA poly(A) tail shortening"/>
    <property type="evidence" value="ECO:0007669"/>
    <property type="project" value="EnsemblFungi"/>
</dbReference>
<dbReference type="OrthoDB" id="1164111at2759"/>
<dbReference type="SUPFAM" id="SSF53098">
    <property type="entry name" value="Ribonuclease H-like"/>
    <property type="match status" value="1"/>
</dbReference>
<evidence type="ECO:0000313" key="1">
    <source>
        <dbReference type="EMBL" id="KTW28315.1"/>
    </source>
</evidence>
<keyword evidence="2" id="KW-1185">Reference proteome</keyword>
<dbReference type="GO" id="GO:0003676">
    <property type="term" value="F:nucleic acid binding"/>
    <property type="evidence" value="ECO:0007669"/>
    <property type="project" value="InterPro"/>
</dbReference>
<dbReference type="Proteomes" id="UP000053447">
    <property type="component" value="Unassembled WGS sequence"/>
</dbReference>
<reference evidence="2" key="1">
    <citation type="journal article" date="2016" name="Nat. Commun.">
        <title>Genome analysis of three Pneumocystis species reveals adaptation mechanisms to life exclusively in mammalian hosts.</title>
        <authorList>
            <person name="Ma L."/>
            <person name="Chen Z."/>
            <person name="Huang D.W."/>
            <person name="Kutty G."/>
            <person name="Ishihara M."/>
            <person name="Wang H."/>
            <person name="Abouelleil A."/>
            <person name="Bishop L."/>
            <person name="Davey E."/>
            <person name="Deng R."/>
            <person name="Deng X."/>
            <person name="Fan L."/>
            <person name="Fantoni G."/>
            <person name="Fitzgerald M."/>
            <person name="Gogineni E."/>
            <person name="Goldberg J.M."/>
            <person name="Handley G."/>
            <person name="Hu X."/>
            <person name="Huber C."/>
            <person name="Jiao X."/>
            <person name="Jones K."/>
            <person name="Levin J.Z."/>
            <person name="Liu Y."/>
            <person name="Macdonald P."/>
            <person name="Melnikov A."/>
            <person name="Raley C."/>
            <person name="Sassi M."/>
            <person name="Sherman B.T."/>
            <person name="Song X."/>
            <person name="Sykes S."/>
            <person name="Tran B."/>
            <person name="Walsh L."/>
            <person name="Xia Y."/>
            <person name="Yang J."/>
            <person name="Young S."/>
            <person name="Zeng Q."/>
            <person name="Zheng X."/>
            <person name="Stephens R."/>
            <person name="Nusbaum C."/>
            <person name="Birren B.W."/>
            <person name="Azadi P."/>
            <person name="Lempicki R.A."/>
            <person name="Cuomo C.A."/>
            <person name="Kovacs J.A."/>
        </authorList>
    </citation>
    <scope>NUCLEOTIDE SEQUENCE [LARGE SCALE GENOMIC DNA]</scope>
    <source>
        <strain evidence="2">RU7</strain>
    </source>
</reference>
<dbReference type="GO" id="GO:0046872">
    <property type="term" value="F:metal ion binding"/>
    <property type="evidence" value="ECO:0007669"/>
    <property type="project" value="EnsemblFungi"/>
</dbReference>
<organism evidence="1 2">
    <name type="scientific">Pneumocystis jirovecii (strain RU7)</name>
    <name type="common">Human pneumocystis pneumonia agent</name>
    <dbReference type="NCBI Taxonomy" id="1408657"/>
    <lineage>
        <taxon>Eukaryota</taxon>
        <taxon>Fungi</taxon>
        <taxon>Dikarya</taxon>
        <taxon>Ascomycota</taxon>
        <taxon>Taphrinomycotina</taxon>
        <taxon>Pneumocystomycetes</taxon>
        <taxon>Pneumocystaceae</taxon>
        <taxon>Pneumocystis</taxon>
    </lineage>
</organism>
<dbReference type="AlphaFoldDB" id="A0A0W4ZIX3"/>